<reference evidence="1 2" key="1">
    <citation type="submission" date="2023-10" db="EMBL/GenBank/DDBJ databases">
        <title>Virgibacillus soli CC-YMP-6 genome.</title>
        <authorList>
            <person name="Miliotis G."/>
            <person name="Sengupta P."/>
            <person name="Hameed A."/>
            <person name="Chuvochina M."/>
            <person name="Mcdonagh F."/>
            <person name="Simpson A.C."/>
            <person name="Singh N.K."/>
            <person name="Rekha P.D."/>
            <person name="Raman K."/>
            <person name="Hugenholtz P."/>
            <person name="Venkateswaran K."/>
        </authorList>
    </citation>
    <scope>NUCLEOTIDE SEQUENCE [LARGE SCALE GENOMIC DNA]</scope>
    <source>
        <strain evidence="1 2">CC-YMP-6</strain>
    </source>
</reference>
<gene>
    <name evidence="1" type="ORF">RWD45_00500</name>
</gene>
<dbReference type="Gene3D" id="3.30.420.40">
    <property type="match status" value="1"/>
</dbReference>
<dbReference type="EMBL" id="JAWDIQ010000001">
    <property type="protein sequence ID" value="MDY0407397.1"/>
    <property type="molecule type" value="Genomic_DNA"/>
</dbReference>
<protein>
    <submittedName>
        <fullName evidence="1">Uncharacterized protein</fullName>
    </submittedName>
</protein>
<dbReference type="Proteomes" id="UP001275315">
    <property type="component" value="Unassembled WGS sequence"/>
</dbReference>
<evidence type="ECO:0000313" key="1">
    <source>
        <dbReference type="EMBL" id="MDY0407397.1"/>
    </source>
</evidence>
<evidence type="ECO:0000313" key="2">
    <source>
        <dbReference type="Proteomes" id="UP001275315"/>
    </source>
</evidence>
<accession>A0ABU5CNH7</accession>
<keyword evidence="2" id="KW-1185">Reference proteome</keyword>
<dbReference type="InterPro" id="IPR043129">
    <property type="entry name" value="ATPase_NBD"/>
</dbReference>
<proteinExistence type="predicted"/>
<organism evidence="1 2">
    <name type="scientific">Paracerasibacillus soli</name>
    <dbReference type="NCBI Taxonomy" id="480284"/>
    <lineage>
        <taxon>Bacteria</taxon>
        <taxon>Bacillati</taxon>
        <taxon>Bacillota</taxon>
        <taxon>Bacilli</taxon>
        <taxon>Bacillales</taxon>
        <taxon>Bacillaceae</taxon>
        <taxon>Paracerasibacillus</taxon>
    </lineage>
</organism>
<dbReference type="SUPFAM" id="SSF53067">
    <property type="entry name" value="Actin-like ATPase domain"/>
    <property type="match status" value="1"/>
</dbReference>
<dbReference type="RefSeq" id="WP_320378228.1">
    <property type="nucleotide sequence ID" value="NZ_JAWDIQ010000001.1"/>
</dbReference>
<comment type="caution">
    <text evidence="1">The sequence shown here is derived from an EMBL/GenBank/DDBJ whole genome shotgun (WGS) entry which is preliminary data.</text>
</comment>
<name>A0ABU5CNH7_9BACI</name>
<sequence length="209" mass="24559">MNVLKGKIGKVINERYGLSVSSDDLEQVLRSGYFANRGKVFEESKVLIEELKYDHLQQIVQFAQSRQYTFNMSDIHFVGGGAMTLRRYVKQEFPHALIMENPQYSNCLSFLKILRLNMPNVRYTISIPSKDLELIHFVKEKRKQNGLSAYIRELVRKDMKNRENLELEQIYEYVIKKLKEDGYTMKEIAAKKVTDFIDEADKDIIMDLF</sequence>